<dbReference type="EMBL" id="HACA01000423">
    <property type="protein sequence ID" value="CDW17784.1"/>
    <property type="molecule type" value="Transcribed_RNA"/>
</dbReference>
<organism evidence="1">
    <name type="scientific">Lepeophtheirus salmonis</name>
    <name type="common">Salmon louse</name>
    <name type="synonym">Caligus salmonis</name>
    <dbReference type="NCBI Taxonomy" id="72036"/>
    <lineage>
        <taxon>Eukaryota</taxon>
        <taxon>Metazoa</taxon>
        <taxon>Ecdysozoa</taxon>
        <taxon>Arthropoda</taxon>
        <taxon>Crustacea</taxon>
        <taxon>Multicrustacea</taxon>
        <taxon>Hexanauplia</taxon>
        <taxon>Copepoda</taxon>
        <taxon>Siphonostomatoida</taxon>
        <taxon>Caligidae</taxon>
        <taxon>Lepeophtheirus</taxon>
    </lineage>
</organism>
<reference evidence="1" key="1">
    <citation type="submission" date="2014-05" db="EMBL/GenBank/DDBJ databases">
        <authorList>
            <person name="Chronopoulou M."/>
        </authorList>
    </citation>
    <scope>NUCLEOTIDE SEQUENCE</scope>
    <source>
        <tissue evidence="1">Whole organism</tissue>
    </source>
</reference>
<proteinExistence type="predicted"/>
<dbReference type="OrthoDB" id="6613714at2759"/>
<dbReference type="AlphaFoldDB" id="A0A0K2SVM8"/>
<protein>
    <submittedName>
        <fullName evidence="1">Uncharacterized protein</fullName>
    </submittedName>
</protein>
<sequence>MIIYPQIIKGEIEEDRSNHENTIKQPSNDLHLPRICEGFIYVAGYVAKLLHQKFPTLGCNTSSIQVRPSPWLKTLSRGRLLQP</sequence>
<name>A0A0K2SVM8_LEPSM</name>
<accession>A0A0K2SVM8</accession>
<evidence type="ECO:0000313" key="1">
    <source>
        <dbReference type="EMBL" id="CDW17784.1"/>
    </source>
</evidence>